<evidence type="ECO:0000313" key="1">
    <source>
        <dbReference type="EMBL" id="SCF43035.1"/>
    </source>
</evidence>
<sequence length="109" mass="11191">MTSHLVSGDAFTALTIADKAGSTLNVERTDDGQLSAWIAPPGGNDGHSVVLDDADTARLVAFLGGEVAEVAAQRDRLYEQNAAARNALRSLAQAYADATGQPAPVAVNA</sequence>
<dbReference type="EMBL" id="FMCT01000012">
    <property type="protein sequence ID" value="SCF43035.1"/>
    <property type="molecule type" value="Genomic_DNA"/>
</dbReference>
<dbReference type="AlphaFoldDB" id="A0A1C5ACS6"/>
<reference evidence="2" key="1">
    <citation type="submission" date="2016-06" db="EMBL/GenBank/DDBJ databases">
        <authorList>
            <person name="Varghese N."/>
            <person name="Submissions Spin"/>
        </authorList>
    </citation>
    <scope>NUCLEOTIDE SEQUENCE [LARGE SCALE GENOMIC DNA]</scope>
    <source>
        <strain evidence="2">DSM 43168</strain>
    </source>
</reference>
<evidence type="ECO:0000313" key="2">
    <source>
        <dbReference type="Proteomes" id="UP000183585"/>
    </source>
</evidence>
<dbReference type="RefSeq" id="WP_074476957.1">
    <property type="nucleotide sequence ID" value="NZ_FMCT01000012.1"/>
</dbReference>
<name>A0A1C5ACS6_9ACTN</name>
<proteinExistence type="predicted"/>
<organism evidence="1 2">
    <name type="scientific">Micromonospora carbonacea</name>
    <dbReference type="NCBI Taxonomy" id="47853"/>
    <lineage>
        <taxon>Bacteria</taxon>
        <taxon>Bacillati</taxon>
        <taxon>Actinomycetota</taxon>
        <taxon>Actinomycetes</taxon>
        <taxon>Micromonosporales</taxon>
        <taxon>Micromonosporaceae</taxon>
        <taxon>Micromonospora</taxon>
    </lineage>
</organism>
<protein>
    <submittedName>
        <fullName evidence="1">Uncharacterized protein</fullName>
    </submittedName>
</protein>
<dbReference type="Proteomes" id="UP000183585">
    <property type="component" value="Unassembled WGS sequence"/>
</dbReference>
<keyword evidence="2" id="KW-1185">Reference proteome</keyword>
<accession>A0A1C5ACS6</accession>
<gene>
    <name evidence="1" type="ORF">GA0070563_112178</name>
</gene>